<dbReference type="SUPFAM" id="SSF55785">
    <property type="entry name" value="PYP-like sensor domain (PAS domain)"/>
    <property type="match status" value="1"/>
</dbReference>
<dbReference type="Pfam" id="PF02518">
    <property type="entry name" value="HATPase_c"/>
    <property type="match status" value="1"/>
</dbReference>
<dbReference type="CDD" id="cd17546">
    <property type="entry name" value="REC_hyHK_CKI1_RcsC-like"/>
    <property type="match status" value="2"/>
</dbReference>
<feature type="domain" description="Histidine kinase" evidence="20">
    <location>
        <begin position="526"/>
        <end position="751"/>
    </location>
</feature>
<dbReference type="PRINTS" id="PR00344">
    <property type="entry name" value="BCTRLSENSOR"/>
</dbReference>
<dbReference type="CDD" id="cd00088">
    <property type="entry name" value="HPT"/>
    <property type="match status" value="1"/>
</dbReference>
<evidence type="ECO:0000256" key="9">
    <source>
        <dbReference type="ARBA" id="ARBA00022777"/>
    </source>
</evidence>
<dbReference type="InterPro" id="IPR003594">
    <property type="entry name" value="HATPase_dom"/>
</dbReference>
<dbReference type="InterPro" id="IPR036641">
    <property type="entry name" value="HPT_dom_sf"/>
</dbReference>
<evidence type="ECO:0000256" key="18">
    <source>
        <dbReference type="SAM" id="MobiDB-lite"/>
    </source>
</evidence>
<dbReference type="Gene3D" id="3.40.190.10">
    <property type="entry name" value="Periplasmic binding protein-like II"/>
    <property type="match status" value="2"/>
</dbReference>
<dbReference type="Gene3D" id="1.10.287.130">
    <property type="match status" value="1"/>
</dbReference>
<evidence type="ECO:0000256" key="1">
    <source>
        <dbReference type="ARBA" id="ARBA00000085"/>
    </source>
</evidence>
<dbReference type="FunFam" id="3.30.565.10:FF:000010">
    <property type="entry name" value="Sensor histidine kinase RcsC"/>
    <property type="match status" value="1"/>
</dbReference>
<dbReference type="InterPro" id="IPR001789">
    <property type="entry name" value="Sig_transdc_resp-reg_receiver"/>
</dbReference>
<comment type="subunit">
    <text evidence="14">At low DSF concentrations, interacts with RpfF.</text>
</comment>
<keyword evidence="7 19" id="KW-0812">Transmembrane</keyword>
<feature type="compositionally biased region" description="Basic and acidic residues" evidence="18">
    <location>
        <begin position="1041"/>
        <end position="1050"/>
    </location>
</feature>
<dbReference type="NCBIfam" id="TIGR00229">
    <property type="entry name" value="sensory_box"/>
    <property type="match status" value="1"/>
</dbReference>
<dbReference type="SMART" id="SM00073">
    <property type="entry name" value="HPT"/>
    <property type="match status" value="1"/>
</dbReference>
<dbReference type="AlphaFoldDB" id="E1YKA4"/>
<dbReference type="InterPro" id="IPR005467">
    <property type="entry name" value="His_kinase_dom"/>
</dbReference>
<dbReference type="CDD" id="cd00082">
    <property type="entry name" value="HisKA"/>
    <property type="match status" value="1"/>
</dbReference>
<dbReference type="Pfam" id="PF12974">
    <property type="entry name" value="Phosphonate-bd"/>
    <property type="match status" value="1"/>
</dbReference>
<dbReference type="SMART" id="SM00388">
    <property type="entry name" value="HisKA"/>
    <property type="match status" value="1"/>
</dbReference>
<dbReference type="PROSITE" id="PS50894">
    <property type="entry name" value="HPT"/>
    <property type="match status" value="1"/>
</dbReference>
<dbReference type="Gene3D" id="3.30.565.10">
    <property type="entry name" value="Histidine kinase-like ATPase, C-terminal domain"/>
    <property type="match status" value="1"/>
</dbReference>
<dbReference type="PANTHER" id="PTHR45339:SF1">
    <property type="entry name" value="HYBRID SIGNAL TRANSDUCTION HISTIDINE KINASE J"/>
    <property type="match status" value="1"/>
</dbReference>
<evidence type="ECO:0000259" key="22">
    <source>
        <dbReference type="PROSITE" id="PS50113"/>
    </source>
</evidence>
<dbReference type="Gene3D" id="3.40.50.2300">
    <property type="match status" value="2"/>
</dbReference>
<sequence length="1266" mass="143041">MFSHLNQQGKKMKRICTILFFMVFWLNLLTALNTQADDTIIKIGVLAKRGHEQCLMEWVPTAEYLSEKISGRQFIIIPLDHNQIYSSVEKKEVDFILANSSFYVELEYRYGVNRIATLKNNCNGSFYSRYWGVIFWKADRSDIRQLNDLKGKTFMATAEGSFGGWRMAWRELKEKGIDPYSDFKDLKFIGTQDAVVYAVRDGVVDAGTVRADTFIEMHAEGKIDLKNFYVPHEHGEKTVDCPPFPHSTRGYPEWPMAKTKQTPDELAEKVMVALINMPPDSAAAIAGKCSGWTIPKDYQSVHECLKELRVGPYKDYGKITITDVVKNYGYWIAVLTILLLIMAASIVMIFNLNRRIKASHIKLELELNERKRLENIQKESELKFKVLYNHTFQLMGLMAPDGIMLSVNEAALESTGTKESDIVEKLFWDAPWFSYSEEVKEMVRDSVIKAAAGQFIRFETQIHLKNNILQDIDYSIKPVEDESGNAIMLIAEGRDITNMKRLEKELIKAKEKAEVATGAKDEFLANMSHEIRTPMNGIIAASELLSNEDISDKAKHYLRIITTSAYSLLEIINDILDVSKIEAGKLDLEIRDFKIEDVIDKLVNMFFHRTSKKFIELLVDIDPEIPRALRGDELRLYQILVNLVSNAVKFTKKGGIIIVGVKELENRSAESGEVKLRFFIKDTGIGIAHENIEKIFEPFSQADASTTRNYGGTGLGLCICKQLVEMMGGEIRVESEPEKGSTFSFTAIFHRQPKKTEREFIPPHGLQGLNVLVVDDCKDSQNIMEKMLESFGFKVESISSAQASLQRLREDETRENPIDLVMMDWLMPGLDGIEASSIIRDDLKLNVPIIMMTAFGNETQMLYAEKVGVNGFLTKPICQSTLFDAIMDAFGKKRAKSLKEKKHITTRVSIHKKRLKGFRVLVAEDNITNQEIALAILEEAGLVVKIVNNGKEAVDAVRESQFDALLMDIQMPVMDGYEATRQIRKDAEFKDLPIIAMTAHAMKGDEEECLKAGMNGYIPKPVSQDMLFNVLWRELKNREKPDIADKEKSDSGGTETKVSARGSDKNVLETGQGILPPGLPGINIKKALDELKLDAAVFKRILAGFLRNNHDTMEKIKDAFKGKEPDRLLRLAHTIKGSSANIGAMELSEAAKKLEDASRDKKPEKIMSELIDKLEAALNQVLESLKILDENSEIVSYKKTDIDTARLKPILIKLGNALRSADPEKINEQIKAVKEQLHTPDVIDLENHINNYDYDEALEILGKIIF</sequence>
<dbReference type="Pfam" id="PF00512">
    <property type="entry name" value="HisKA"/>
    <property type="match status" value="1"/>
</dbReference>
<evidence type="ECO:0000256" key="3">
    <source>
        <dbReference type="ARBA" id="ARBA00012438"/>
    </source>
</evidence>
<keyword evidence="8" id="KW-0547">Nucleotide-binding</keyword>
<gene>
    <name evidence="24" type="ORF">N47_E52200</name>
</gene>
<dbReference type="SUPFAM" id="SSF52172">
    <property type="entry name" value="CheY-like"/>
    <property type="match status" value="2"/>
</dbReference>
<dbReference type="SUPFAM" id="SSF53850">
    <property type="entry name" value="Periplasmic binding protein-like II"/>
    <property type="match status" value="1"/>
</dbReference>
<feature type="domain" description="Response regulatory" evidence="21">
    <location>
        <begin position="770"/>
        <end position="890"/>
    </location>
</feature>
<evidence type="ECO:0000256" key="4">
    <source>
        <dbReference type="ARBA" id="ARBA00022475"/>
    </source>
</evidence>
<protein>
    <recommendedName>
        <fullName evidence="15">Sensory/regulatory protein RpfC</fullName>
        <ecNumber evidence="3">2.7.13.3</ecNumber>
    </recommendedName>
</protein>
<evidence type="ECO:0000256" key="12">
    <source>
        <dbReference type="ARBA" id="ARBA00023012"/>
    </source>
</evidence>
<dbReference type="SUPFAM" id="SSF47226">
    <property type="entry name" value="Histidine-containing phosphotransfer domain, HPT domain"/>
    <property type="match status" value="1"/>
</dbReference>
<evidence type="ECO:0000256" key="15">
    <source>
        <dbReference type="ARBA" id="ARBA00068150"/>
    </source>
</evidence>
<dbReference type="Pfam" id="PF00072">
    <property type="entry name" value="Response_reg"/>
    <property type="match status" value="2"/>
</dbReference>
<keyword evidence="9" id="KW-0418">Kinase</keyword>
<proteinExistence type="predicted"/>
<feature type="transmembrane region" description="Helical" evidence="19">
    <location>
        <begin position="328"/>
        <end position="352"/>
    </location>
</feature>
<evidence type="ECO:0000256" key="5">
    <source>
        <dbReference type="ARBA" id="ARBA00022553"/>
    </source>
</evidence>
<keyword evidence="13 19" id="KW-0472">Membrane</keyword>
<evidence type="ECO:0000256" key="19">
    <source>
        <dbReference type="SAM" id="Phobius"/>
    </source>
</evidence>
<evidence type="ECO:0000256" key="6">
    <source>
        <dbReference type="ARBA" id="ARBA00022679"/>
    </source>
</evidence>
<accession>E1YKA4</accession>
<evidence type="ECO:0000256" key="10">
    <source>
        <dbReference type="ARBA" id="ARBA00022840"/>
    </source>
</evidence>
<evidence type="ECO:0000256" key="16">
    <source>
        <dbReference type="PROSITE-ProRule" id="PRU00110"/>
    </source>
</evidence>
<dbReference type="SUPFAM" id="SSF55874">
    <property type="entry name" value="ATPase domain of HSP90 chaperone/DNA topoisomerase II/histidine kinase"/>
    <property type="match status" value="1"/>
</dbReference>
<dbReference type="GO" id="GO:0000155">
    <property type="term" value="F:phosphorelay sensor kinase activity"/>
    <property type="evidence" value="ECO:0007669"/>
    <property type="project" value="InterPro"/>
</dbReference>
<feature type="modified residue" description="4-aspartylphosphate" evidence="17">
    <location>
        <position position="968"/>
    </location>
</feature>
<keyword evidence="4" id="KW-1003">Cell membrane</keyword>
<dbReference type="InterPro" id="IPR035965">
    <property type="entry name" value="PAS-like_dom_sf"/>
</dbReference>
<dbReference type="GO" id="GO:0005524">
    <property type="term" value="F:ATP binding"/>
    <property type="evidence" value="ECO:0007669"/>
    <property type="project" value="UniProtKB-KW"/>
</dbReference>
<comment type="catalytic activity">
    <reaction evidence="1">
        <text>ATP + protein L-histidine = ADP + protein N-phospho-L-histidine.</text>
        <dbReference type="EC" id="2.7.13.3"/>
    </reaction>
</comment>
<comment type="subcellular location">
    <subcellularLocation>
        <location evidence="2">Cell membrane</location>
        <topology evidence="2">Multi-pass membrane protein</topology>
    </subcellularLocation>
</comment>
<dbReference type="Gene3D" id="3.30.450.20">
    <property type="entry name" value="PAS domain"/>
    <property type="match status" value="1"/>
</dbReference>
<keyword evidence="12" id="KW-0902">Two-component regulatory system</keyword>
<dbReference type="InterPro" id="IPR011006">
    <property type="entry name" value="CheY-like_superfamily"/>
</dbReference>
<dbReference type="PROSITE" id="PS50113">
    <property type="entry name" value="PAC"/>
    <property type="match status" value="1"/>
</dbReference>
<evidence type="ECO:0000256" key="13">
    <source>
        <dbReference type="ARBA" id="ARBA00023136"/>
    </source>
</evidence>
<dbReference type="EMBL" id="FR695877">
    <property type="protein sequence ID" value="CBX31708.1"/>
    <property type="molecule type" value="Genomic_DNA"/>
</dbReference>
<feature type="domain" description="HPt" evidence="23">
    <location>
        <begin position="1094"/>
        <end position="1188"/>
    </location>
</feature>
<feature type="region of interest" description="Disordered" evidence="18">
    <location>
        <begin position="1041"/>
        <end position="1072"/>
    </location>
</feature>
<keyword evidence="10" id="KW-0067">ATP-binding</keyword>
<dbReference type="PANTHER" id="PTHR45339">
    <property type="entry name" value="HYBRID SIGNAL TRANSDUCTION HISTIDINE KINASE J"/>
    <property type="match status" value="1"/>
</dbReference>
<dbReference type="InterPro" id="IPR004358">
    <property type="entry name" value="Sig_transdc_His_kin-like_C"/>
</dbReference>
<dbReference type="SMART" id="SM00448">
    <property type="entry name" value="REC"/>
    <property type="match status" value="2"/>
</dbReference>
<evidence type="ECO:0000256" key="7">
    <source>
        <dbReference type="ARBA" id="ARBA00022692"/>
    </source>
</evidence>
<dbReference type="InterPro" id="IPR036097">
    <property type="entry name" value="HisK_dim/P_sf"/>
</dbReference>
<dbReference type="InterPro" id="IPR000014">
    <property type="entry name" value="PAS"/>
</dbReference>
<dbReference type="GO" id="GO:0005886">
    <property type="term" value="C:plasma membrane"/>
    <property type="evidence" value="ECO:0007669"/>
    <property type="project" value="UniProtKB-SubCell"/>
</dbReference>
<dbReference type="EC" id="2.7.13.3" evidence="3"/>
<dbReference type="Gene3D" id="1.20.120.160">
    <property type="entry name" value="HPT domain"/>
    <property type="match status" value="1"/>
</dbReference>
<evidence type="ECO:0000256" key="14">
    <source>
        <dbReference type="ARBA" id="ARBA00064003"/>
    </source>
</evidence>
<dbReference type="Pfam" id="PF01627">
    <property type="entry name" value="Hpt"/>
    <property type="match status" value="1"/>
</dbReference>
<dbReference type="InterPro" id="IPR008207">
    <property type="entry name" value="Sig_transdc_His_kin_Hpt_dom"/>
</dbReference>
<dbReference type="PROSITE" id="PS50110">
    <property type="entry name" value="RESPONSE_REGULATORY"/>
    <property type="match status" value="2"/>
</dbReference>
<dbReference type="CDD" id="cd16922">
    <property type="entry name" value="HATPase_EvgS-ArcB-TorS-like"/>
    <property type="match status" value="1"/>
</dbReference>
<dbReference type="PROSITE" id="PS50109">
    <property type="entry name" value="HIS_KIN"/>
    <property type="match status" value="1"/>
</dbReference>
<evidence type="ECO:0000313" key="24">
    <source>
        <dbReference type="EMBL" id="CBX31708.1"/>
    </source>
</evidence>
<keyword evidence="5 17" id="KW-0597">Phosphoprotein</keyword>
<dbReference type="SUPFAM" id="SSF47384">
    <property type="entry name" value="Homodimeric domain of signal transducing histidine kinase"/>
    <property type="match status" value="1"/>
</dbReference>
<feature type="domain" description="Response regulatory" evidence="21">
    <location>
        <begin position="919"/>
        <end position="1035"/>
    </location>
</feature>
<organism evidence="24">
    <name type="scientific">uncultured Desulfobacterium sp</name>
    <dbReference type="NCBI Taxonomy" id="201089"/>
    <lineage>
        <taxon>Bacteria</taxon>
        <taxon>Pseudomonadati</taxon>
        <taxon>Thermodesulfobacteriota</taxon>
        <taxon>Desulfobacteria</taxon>
        <taxon>Desulfobacterales</taxon>
        <taxon>Desulfobacteriaceae</taxon>
        <taxon>Desulfobacterium</taxon>
        <taxon>environmental samples</taxon>
    </lineage>
</organism>
<name>E1YKA4_9BACT</name>
<evidence type="ECO:0000259" key="21">
    <source>
        <dbReference type="PROSITE" id="PS50110"/>
    </source>
</evidence>
<evidence type="ECO:0000256" key="8">
    <source>
        <dbReference type="ARBA" id="ARBA00022741"/>
    </source>
</evidence>
<evidence type="ECO:0000256" key="11">
    <source>
        <dbReference type="ARBA" id="ARBA00022989"/>
    </source>
</evidence>
<dbReference type="CDD" id="cd00130">
    <property type="entry name" value="PAS"/>
    <property type="match status" value="1"/>
</dbReference>
<feature type="modified residue" description="Phosphohistidine" evidence="16">
    <location>
        <position position="1133"/>
    </location>
</feature>
<dbReference type="FunFam" id="1.10.287.130:FF:000002">
    <property type="entry name" value="Two-component osmosensing histidine kinase"/>
    <property type="match status" value="1"/>
</dbReference>
<reference evidence="24" key="1">
    <citation type="journal article" date="2011" name="Environ. Microbiol.">
        <title>Genomic insights into the metabolic potential of the polycyclic aromatic hydrocarbon degrading sulfate-reducing Deltaproteobacterium N47.</title>
        <authorList>
            <person name="Bergmann F."/>
            <person name="Selesi D."/>
            <person name="Weinmaier T."/>
            <person name="Tischler P."/>
            <person name="Rattei T."/>
            <person name="Meckenstock R.U."/>
        </authorList>
    </citation>
    <scope>NUCLEOTIDE SEQUENCE</scope>
</reference>
<dbReference type="InterPro" id="IPR036890">
    <property type="entry name" value="HATPase_C_sf"/>
</dbReference>
<feature type="domain" description="PAC" evidence="22">
    <location>
        <begin position="456"/>
        <end position="508"/>
    </location>
</feature>
<dbReference type="SMART" id="SM00387">
    <property type="entry name" value="HATPase_c"/>
    <property type="match status" value="1"/>
</dbReference>
<evidence type="ECO:0000256" key="2">
    <source>
        <dbReference type="ARBA" id="ARBA00004651"/>
    </source>
</evidence>
<dbReference type="InterPro" id="IPR000700">
    <property type="entry name" value="PAS-assoc_C"/>
</dbReference>
<evidence type="ECO:0000256" key="17">
    <source>
        <dbReference type="PROSITE-ProRule" id="PRU00169"/>
    </source>
</evidence>
<feature type="modified residue" description="4-aspartylphosphate" evidence="17">
    <location>
        <position position="824"/>
    </location>
</feature>
<keyword evidence="6" id="KW-0808">Transferase</keyword>
<evidence type="ECO:0000259" key="20">
    <source>
        <dbReference type="PROSITE" id="PS50109"/>
    </source>
</evidence>
<dbReference type="InterPro" id="IPR003661">
    <property type="entry name" value="HisK_dim/P_dom"/>
</dbReference>
<keyword evidence="11 19" id="KW-1133">Transmembrane helix</keyword>
<evidence type="ECO:0000259" key="23">
    <source>
        <dbReference type="PROSITE" id="PS50894"/>
    </source>
</evidence>